<protein>
    <submittedName>
        <fullName evidence="4">TetR/AcrR family transcriptional regulator</fullName>
    </submittedName>
</protein>
<dbReference type="Proteomes" id="UP000678513">
    <property type="component" value="Chromosome"/>
</dbReference>
<reference evidence="4 5" key="1">
    <citation type="submission" date="2021-03" db="EMBL/GenBank/DDBJ databases">
        <title>Human Oral Microbial Genomes.</title>
        <authorList>
            <person name="Johnston C.D."/>
            <person name="Chen T."/>
            <person name="Dewhirst F.E."/>
        </authorList>
    </citation>
    <scope>NUCLEOTIDE SEQUENCE [LARGE SCALE GENOMIC DNA]</scope>
    <source>
        <strain evidence="4 5">DSMZ 100122</strain>
    </source>
</reference>
<evidence type="ECO:0000256" key="1">
    <source>
        <dbReference type="ARBA" id="ARBA00023125"/>
    </source>
</evidence>
<dbReference type="InterPro" id="IPR001647">
    <property type="entry name" value="HTH_TetR"/>
</dbReference>
<proteinExistence type="predicted"/>
<dbReference type="SUPFAM" id="SSF46689">
    <property type="entry name" value="Homeodomain-like"/>
    <property type="match status" value="1"/>
</dbReference>
<name>A0ABX7Y265_9ACTN</name>
<evidence type="ECO:0000313" key="4">
    <source>
        <dbReference type="EMBL" id="QUC06941.1"/>
    </source>
</evidence>
<keyword evidence="1 2" id="KW-0238">DNA-binding</keyword>
<dbReference type="PRINTS" id="PR00455">
    <property type="entry name" value="HTHTETR"/>
</dbReference>
<accession>A0ABX7Y265</accession>
<feature type="domain" description="HTH tetR-type" evidence="3">
    <location>
        <begin position="15"/>
        <end position="75"/>
    </location>
</feature>
<keyword evidence="5" id="KW-1185">Reference proteome</keyword>
<gene>
    <name evidence="4" type="ORF">J5A65_08135</name>
</gene>
<evidence type="ECO:0000259" key="3">
    <source>
        <dbReference type="PROSITE" id="PS50977"/>
    </source>
</evidence>
<dbReference type="Gene3D" id="1.10.357.10">
    <property type="entry name" value="Tetracycline Repressor, domain 2"/>
    <property type="match status" value="1"/>
</dbReference>
<dbReference type="InterPro" id="IPR050109">
    <property type="entry name" value="HTH-type_TetR-like_transc_reg"/>
</dbReference>
<dbReference type="PANTHER" id="PTHR30055:SF226">
    <property type="entry name" value="HTH-TYPE TRANSCRIPTIONAL REGULATOR PKSA"/>
    <property type="match status" value="1"/>
</dbReference>
<evidence type="ECO:0000313" key="5">
    <source>
        <dbReference type="Proteomes" id="UP000678513"/>
    </source>
</evidence>
<dbReference type="Pfam" id="PF00440">
    <property type="entry name" value="TetR_N"/>
    <property type="match status" value="1"/>
</dbReference>
<sequence length="203" mass="22526">MARTDRKPRRRLDPCSRRTAILEMAAKTFAVQPYNEVTISSIADSVGASSALVYRYFDGKEGLYAEVVRSAITNLMTKQADALAELPAGTPVRDQVQVASIVYLDHIASHPEAWALPLRQPDGEPQAAATLRSQARRKYIKYLEDLLPPSRQPRHTYALWGYLGFIDAACLRWVENGCPKDERWPLIDSALGALEGALGDWAA</sequence>
<feature type="DNA-binding region" description="H-T-H motif" evidence="2">
    <location>
        <begin position="38"/>
        <end position="57"/>
    </location>
</feature>
<dbReference type="RefSeq" id="WP_212321005.1">
    <property type="nucleotide sequence ID" value="NZ_AP024463.1"/>
</dbReference>
<dbReference type="EMBL" id="CP072384">
    <property type="protein sequence ID" value="QUC06941.1"/>
    <property type="molecule type" value="Genomic_DNA"/>
</dbReference>
<dbReference type="PROSITE" id="PS50977">
    <property type="entry name" value="HTH_TETR_2"/>
    <property type="match status" value="1"/>
</dbReference>
<dbReference type="PANTHER" id="PTHR30055">
    <property type="entry name" value="HTH-TYPE TRANSCRIPTIONAL REGULATOR RUTR"/>
    <property type="match status" value="1"/>
</dbReference>
<dbReference type="InterPro" id="IPR009057">
    <property type="entry name" value="Homeodomain-like_sf"/>
</dbReference>
<organism evidence="4 5">
    <name type="scientific">Arachnia rubra</name>
    <dbReference type="NCBI Taxonomy" id="1547448"/>
    <lineage>
        <taxon>Bacteria</taxon>
        <taxon>Bacillati</taxon>
        <taxon>Actinomycetota</taxon>
        <taxon>Actinomycetes</taxon>
        <taxon>Propionibacteriales</taxon>
        <taxon>Propionibacteriaceae</taxon>
        <taxon>Arachnia</taxon>
    </lineage>
</organism>
<evidence type="ECO:0000256" key="2">
    <source>
        <dbReference type="PROSITE-ProRule" id="PRU00335"/>
    </source>
</evidence>